<sequence length="516" mass="61036">MSNFNNFNYMNQMNNKFHFVPPPKLPSLNNIPSSSLGESSEKINSLTTTQNPIPFNNINVLTSNNVNNTFYPQFANNSENENKFGNPNFHVTNPTNPQNNMTFPFNSYNQTYPTNNVDNIKQDNNKNNKENKESIKNSQLSKYIEKDSQWFKTWFNSNDKTQCNTINSYKKMKYMDVFKSFLKVYNDIQKMKDIKKELEENGSEIQLNEFNDKINSCKLLKENITTQLKELNNSYAISNWKFKNNKIKKKRKLNKKRKIELKNSIKKEEEERKENTIEEVDKNLKIPENNTNIGNETNKNDEKGTDEKKQEFFNISNIIKKQKSEKDPDLLECQKLIDMVQKLQKIRNIRRSKEIKKQGLLYYEDNSDFIKIDERIEELSQIIKPTKDKKKKKKKNHSNNIDTNNISNVNLPIHQANDPFVNISKNNFSIFLKKKKIYRFTEKNKKLLNIKCEPYSNVYEYFNNTKLDMKSLIYIRKEWDKYIVKEGGTSIPPHFVKPVCLQETSSEFKNYNCIKS</sequence>
<gene>
    <name evidence="3" type="ORF">BCR36DRAFT_373490</name>
</gene>
<reference evidence="3 4" key="1">
    <citation type="submission" date="2016-08" db="EMBL/GenBank/DDBJ databases">
        <title>Genomes of anaerobic fungi encode conserved fungal cellulosomes for biomass hydrolysis.</title>
        <authorList>
            <consortium name="DOE Joint Genome Institute"/>
            <person name="Haitjema C.H."/>
            <person name="Gilmore S.P."/>
            <person name="Henske J.K."/>
            <person name="Solomon K.V."/>
            <person name="De Groot R."/>
            <person name="Kuo A."/>
            <person name="Mondo S.J."/>
            <person name="Salamov A.A."/>
            <person name="Labutti K."/>
            <person name="Zhao Z."/>
            <person name="Chiniquy J."/>
            <person name="Barry K."/>
            <person name="Brewer H.M."/>
            <person name="Purvine S.O."/>
            <person name="Wright A.T."/>
            <person name="Boxma B."/>
            <person name="Van Alen T."/>
            <person name="Hackstein J.H."/>
            <person name="Baker S.E."/>
            <person name="Grigoriev I.V."/>
            <person name="O'Malley M.A."/>
        </authorList>
    </citation>
    <scope>NUCLEOTIDE SEQUENCE [LARGE SCALE GENOMIC DNA]</scope>
    <source>
        <strain evidence="4">finn</strain>
    </source>
</reference>
<feature type="coiled-coil region" evidence="1">
    <location>
        <begin position="251"/>
        <end position="279"/>
    </location>
</feature>
<dbReference type="GO" id="GO:0005689">
    <property type="term" value="C:U12-type spliceosomal complex"/>
    <property type="evidence" value="ECO:0007669"/>
    <property type="project" value="TreeGrafter"/>
</dbReference>
<evidence type="ECO:0000256" key="1">
    <source>
        <dbReference type="SAM" id="Coils"/>
    </source>
</evidence>
<feature type="region of interest" description="Disordered" evidence="2">
    <location>
        <begin position="287"/>
        <end position="307"/>
    </location>
</feature>
<dbReference type="PANTHER" id="PTHR48190:SF2">
    <property type="entry name" value="PROGRAMMED CELL DEATH PROTEIN 7"/>
    <property type="match status" value="1"/>
</dbReference>
<dbReference type="EMBL" id="MCFH01000047">
    <property type="protein sequence ID" value="ORX44192.1"/>
    <property type="molecule type" value="Genomic_DNA"/>
</dbReference>
<evidence type="ECO:0000256" key="2">
    <source>
        <dbReference type="SAM" id="MobiDB-lite"/>
    </source>
</evidence>
<feature type="compositionally biased region" description="Basic and acidic residues" evidence="2">
    <location>
        <begin position="120"/>
        <end position="135"/>
    </location>
</feature>
<comment type="caution">
    <text evidence="3">The sequence shown here is derived from an EMBL/GenBank/DDBJ whole genome shotgun (WGS) entry which is preliminary data.</text>
</comment>
<evidence type="ECO:0000313" key="3">
    <source>
        <dbReference type="EMBL" id="ORX44192.1"/>
    </source>
</evidence>
<dbReference type="OrthoDB" id="2157897at2759"/>
<dbReference type="AlphaFoldDB" id="A0A1Y1UZN7"/>
<dbReference type="Pfam" id="PF16021">
    <property type="entry name" value="PDCD7"/>
    <property type="match status" value="1"/>
</dbReference>
<keyword evidence="1" id="KW-0175">Coiled coil</keyword>
<dbReference type="InterPro" id="IPR052831">
    <property type="entry name" value="Apoptosis_promoter"/>
</dbReference>
<dbReference type="Proteomes" id="UP000193719">
    <property type="component" value="Unassembled WGS sequence"/>
</dbReference>
<dbReference type="PANTHER" id="PTHR48190">
    <property type="entry name" value="PROGRAMMED CELL DEATH PROTEIN 7"/>
    <property type="match status" value="1"/>
</dbReference>
<proteinExistence type="predicted"/>
<keyword evidence="4" id="KW-1185">Reference proteome</keyword>
<feature type="region of interest" description="Disordered" evidence="2">
    <location>
        <begin position="113"/>
        <end position="136"/>
    </location>
</feature>
<feature type="compositionally biased region" description="Basic and acidic residues" evidence="2">
    <location>
        <begin position="298"/>
        <end position="307"/>
    </location>
</feature>
<accession>A0A1Y1UZN7</accession>
<dbReference type="STRING" id="1754191.A0A1Y1UZN7"/>
<evidence type="ECO:0000313" key="4">
    <source>
        <dbReference type="Proteomes" id="UP000193719"/>
    </source>
</evidence>
<reference evidence="3 4" key="2">
    <citation type="submission" date="2016-08" db="EMBL/GenBank/DDBJ databases">
        <title>Pervasive Adenine N6-methylation of Active Genes in Fungi.</title>
        <authorList>
            <consortium name="DOE Joint Genome Institute"/>
            <person name="Mondo S.J."/>
            <person name="Dannebaum R.O."/>
            <person name="Kuo R.C."/>
            <person name="Labutti K."/>
            <person name="Haridas S."/>
            <person name="Kuo A."/>
            <person name="Salamov A."/>
            <person name="Ahrendt S.R."/>
            <person name="Lipzen A."/>
            <person name="Sullivan W."/>
            <person name="Andreopoulos W.B."/>
            <person name="Clum A."/>
            <person name="Lindquist E."/>
            <person name="Daum C."/>
            <person name="Ramamoorthy G.K."/>
            <person name="Gryganskyi A."/>
            <person name="Culley D."/>
            <person name="Magnuson J.K."/>
            <person name="James T.Y."/>
            <person name="O'Malley M.A."/>
            <person name="Stajich J.E."/>
            <person name="Spatafora J.W."/>
            <person name="Visel A."/>
            <person name="Grigoriev I.V."/>
        </authorList>
    </citation>
    <scope>NUCLEOTIDE SEQUENCE [LARGE SCALE GENOMIC DNA]</scope>
    <source>
        <strain evidence="4">finn</strain>
    </source>
</reference>
<dbReference type="InterPro" id="IPR031974">
    <property type="entry name" value="PDCD7"/>
</dbReference>
<protein>
    <submittedName>
        <fullName evidence="3">Uncharacterized protein</fullName>
    </submittedName>
</protein>
<feature type="compositionally biased region" description="Low complexity" evidence="2">
    <location>
        <begin position="288"/>
        <end position="297"/>
    </location>
</feature>
<name>A0A1Y1UZN7_9FUNG</name>
<organism evidence="3 4">
    <name type="scientific">Piromyces finnis</name>
    <dbReference type="NCBI Taxonomy" id="1754191"/>
    <lineage>
        <taxon>Eukaryota</taxon>
        <taxon>Fungi</taxon>
        <taxon>Fungi incertae sedis</taxon>
        <taxon>Chytridiomycota</taxon>
        <taxon>Chytridiomycota incertae sedis</taxon>
        <taxon>Neocallimastigomycetes</taxon>
        <taxon>Neocallimastigales</taxon>
        <taxon>Neocallimastigaceae</taxon>
        <taxon>Piromyces</taxon>
    </lineage>
</organism>